<keyword evidence="2" id="KW-1185">Reference proteome</keyword>
<dbReference type="EMBL" id="MCGQ01000055">
    <property type="protein sequence ID" value="OXY88372.1"/>
    <property type="molecule type" value="Genomic_DNA"/>
</dbReference>
<evidence type="ECO:0000313" key="1">
    <source>
        <dbReference type="EMBL" id="OXY88372.1"/>
    </source>
</evidence>
<comment type="caution">
    <text evidence="1">The sequence shown here is derived from an EMBL/GenBank/DDBJ whole genome shotgun (WGS) entry which is preliminary data.</text>
</comment>
<accession>A0A233RY96</accession>
<organism evidence="1 2">
    <name type="scientific">Streptomyces diastatochromogenes</name>
    <dbReference type="NCBI Taxonomy" id="42236"/>
    <lineage>
        <taxon>Bacteria</taxon>
        <taxon>Bacillati</taxon>
        <taxon>Actinomycetota</taxon>
        <taxon>Actinomycetes</taxon>
        <taxon>Kitasatosporales</taxon>
        <taxon>Streptomycetaceae</taxon>
        <taxon>Streptomyces</taxon>
    </lineage>
</organism>
<dbReference type="RefSeq" id="WP_094222278.1">
    <property type="nucleotide sequence ID" value="NZ_MCGQ01000055.1"/>
</dbReference>
<protein>
    <submittedName>
        <fullName evidence="1">Uncharacterized protein</fullName>
    </submittedName>
</protein>
<dbReference type="Proteomes" id="UP000215483">
    <property type="component" value="Unassembled WGS sequence"/>
</dbReference>
<name>A0A233RY96_STRDA</name>
<reference evidence="1 2" key="1">
    <citation type="submission" date="2016-07" db="EMBL/GenBank/DDBJ databases">
        <title>Draft genome of Streptomyces diastatochromogenes.</title>
        <authorList>
            <person name="Podduturi R."/>
            <person name="Lukassen M.B."/>
            <person name="Clausen N."/>
            <person name="Nielsen J.L."/>
            <person name="Jorgensen N.O."/>
        </authorList>
    </citation>
    <scope>NUCLEOTIDE SEQUENCE [LARGE SCALE GENOMIC DNA]</scope>
    <source>
        <strain evidence="1 2">DSM 40608</strain>
    </source>
</reference>
<evidence type="ECO:0000313" key="2">
    <source>
        <dbReference type="Proteomes" id="UP000215483"/>
    </source>
</evidence>
<sequence>MREYSAIESELYASFDAILESEALEVDFEKVGAFTDPSAGRPSGFEVQSEWNGVILSPRLDEATPWITELACCWRSVRRKKMPEIHGEFRVRNIYESLLRSAPDLAWEKAPDSEKRLVAEFRTIDDTPRSGAGLLAAIRVQPNVDPLEIWYYDKDLSRYPGHSSDYVRLDLDYREYMKMLSVTKGTFGWQYLFSDVTLSGLSGQVSENLEAMLEVFPVAFPQYDYTPLRERLEARL</sequence>
<dbReference type="AlphaFoldDB" id="A0A233RY96"/>
<dbReference type="OrthoDB" id="4234970at2"/>
<proteinExistence type="predicted"/>
<gene>
    <name evidence="1" type="ORF">BEK98_42055</name>
</gene>